<organism evidence="1 2">
    <name type="scientific">Phanerochaete sordida</name>
    <dbReference type="NCBI Taxonomy" id="48140"/>
    <lineage>
        <taxon>Eukaryota</taxon>
        <taxon>Fungi</taxon>
        <taxon>Dikarya</taxon>
        <taxon>Basidiomycota</taxon>
        <taxon>Agaricomycotina</taxon>
        <taxon>Agaricomycetes</taxon>
        <taxon>Polyporales</taxon>
        <taxon>Phanerochaetaceae</taxon>
        <taxon>Phanerochaete</taxon>
    </lineage>
</organism>
<evidence type="ECO:0000313" key="1">
    <source>
        <dbReference type="EMBL" id="GJE99492.1"/>
    </source>
</evidence>
<gene>
    <name evidence="1" type="ORF">PsYK624_157560</name>
</gene>
<sequence>MSAITTLTPPTSSLPPLARLSRYSTDDIDHAIQNLRAIYSPRTLSSLPTPAKALPTHVIHDTSVPDSGYASAEEDSELVDAAPEDGDVLDAEALREDPFERDFAVRWLTGFAARSEPWVYALEDEEDARTALVDAAASLLASMFSQDDASDDDAPEAGLTRTFTFAAPAGPVHVVLNDAPLSRTDHTSVGLQSWGSAIVLAERMCAAPGAFGLARAHRVLELGAGTGLLSLAAAQLCYGAVVATDYHAGVLANLRANVGTNGPCAARVAVHALDWQYPACEPPLDAPFDVLLAADVVYHPEHARWIKGCAARLLAPGGVFWLIIPVRSTGRHEGMGSTVEAVFPSGDAVCGRELAILGRESIAKHGGIGRADESGYTLFRIGWAN</sequence>
<dbReference type="SUPFAM" id="SSF53335">
    <property type="entry name" value="S-adenosyl-L-methionine-dependent methyltransferases"/>
    <property type="match status" value="1"/>
</dbReference>
<protein>
    <submittedName>
        <fullName evidence="1">S-adenosyl-L-methionine-dependent methyltransferase-like protein</fullName>
    </submittedName>
</protein>
<dbReference type="PANTHER" id="PTHR14614:SF147">
    <property type="entry name" value="S-ADENOSYLMETHIONINE-DEPENDENT METHYLTRANSFERASE OF THE SEVEN BETA-STRAND FAMILY"/>
    <property type="match status" value="1"/>
</dbReference>
<dbReference type="Gene3D" id="3.40.50.150">
    <property type="entry name" value="Vaccinia Virus protein VP39"/>
    <property type="match status" value="1"/>
</dbReference>
<proteinExistence type="predicted"/>
<dbReference type="EMBL" id="BPQB01000111">
    <property type="protein sequence ID" value="GJE99492.1"/>
    <property type="molecule type" value="Genomic_DNA"/>
</dbReference>
<keyword evidence="1" id="KW-0808">Transferase</keyword>
<dbReference type="PANTHER" id="PTHR14614">
    <property type="entry name" value="HEPATOCELLULAR CARCINOMA-ASSOCIATED ANTIGEN"/>
    <property type="match status" value="1"/>
</dbReference>
<dbReference type="GO" id="GO:0032259">
    <property type="term" value="P:methylation"/>
    <property type="evidence" value="ECO:0007669"/>
    <property type="project" value="UniProtKB-KW"/>
</dbReference>
<dbReference type="InterPro" id="IPR029063">
    <property type="entry name" value="SAM-dependent_MTases_sf"/>
</dbReference>
<reference evidence="1 2" key="1">
    <citation type="submission" date="2021-08" db="EMBL/GenBank/DDBJ databases">
        <title>Draft Genome Sequence of Phanerochaete sordida strain YK-624.</title>
        <authorList>
            <person name="Mori T."/>
            <person name="Dohra H."/>
            <person name="Suzuki T."/>
            <person name="Kawagishi H."/>
            <person name="Hirai H."/>
        </authorList>
    </citation>
    <scope>NUCLEOTIDE SEQUENCE [LARGE SCALE GENOMIC DNA]</scope>
    <source>
        <strain evidence="1 2">YK-624</strain>
    </source>
</reference>
<dbReference type="InterPro" id="IPR019410">
    <property type="entry name" value="Methyltransf_16"/>
</dbReference>
<dbReference type="AlphaFoldDB" id="A0A9P3LML9"/>
<dbReference type="Proteomes" id="UP000703269">
    <property type="component" value="Unassembled WGS sequence"/>
</dbReference>
<dbReference type="Pfam" id="PF10294">
    <property type="entry name" value="Methyltransf_16"/>
    <property type="match status" value="1"/>
</dbReference>
<comment type="caution">
    <text evidence="1">The sequence shown here is derived from an EMBL/GenBank/DDBJ whole genome shotgun (WGS) entry which is preliminary data.</text>
</comment>
<name>A0A9P3LML9_9APHY</name>
<dbReference type="CDD" id="cd02440">
    <property type="entry name" value="AdoMet_MTases"/>
    <property type="match status" value="1"/>
</dbReference>
<keyword evidence="1" id="KW-0489">Methyltransferase</keyword>
<keyword evidence="2" id="KW-1185">Reference proteome</keyword>
<evidence type="ECO:0000313" key="2">
    <source>
        <dbReference type="Proteomes" id="UP000703269"/>
    </source>
</evidence>
<dbReference type="OrthoDB" id="433955at2759"/>
<accession>A0A9P3LML9</accession>
<dbReference type="GO" id="GO:0008757">
    <property type="term" value="F:S-adenosylmethionine-dependent methyltransferase activity"/>
    <property type="evidence" value="ECO:0007669"/>
    <property type="project" value="UniProtKB-ARBA"/>
</dbReference>